<feature type="binding site" evidence="16">
    <location>
        <position position="129"/>
    </location>
    <ligand>
        <name>K(+)</name>
        <dbReference type="ChEBI" id="CHEBI:29103"/>
    </ligand>
</feature>
<dbReference type="GO" id="GO:0015937">
    <property type="term" value="P:coenzyme A biosynthetic process"/>
    <property type="evidence" value="ECO:0007669"/>
    <property type="project" value="UniProtKB-UniRule"/>
</dbReference>
<keyword evidence="11 16" id="KW-0067">ATP-binding</keyword>
<reference evidence="17" key="1">
    <citation type="submission" date="2020-08" db="EMBL/GenBank/DDBJ databases">
        <title>Genome public.</title>
        <authorList>
            <person name="Liu C."/>
            <person name="Sun Q."/>
        </authorList>
    </citation>
    <scope>NUCLEOTIDE SEQUENCE</scope>
    <source>
        <strain evidence="17">NSJ-68</strain>
    </source>
</reference>
<dbReference type="EMBL" id="JACOOR010000002">
    <property type="protein sequence ID" value="MBC5658843.1"/>
    <property type="molecule type" value="Genomic_DNA"/>
</dbReference>
<dbReference type="SUPFAM" id="SSF53067">
    <property type="entry name" value="Actin-like ATPase domain"/>
    <property type="match status" value="2"/>
</dbReference>
<dbReference type="GO" id="GO:0005524">
    <property type="term" value="F:ATP binding"/>
    <property type="evidence" value="ECO:0007669"/>
    <property type="project" value="UniProtKB-UniRule"/>
</dbReference>
<evidence type="ECO:0000256" key="11">
    <source>
        <dbReference type="ARBA" id="ARBA00022840"/>
    </source>
</evidence>
<evidence type="ECO:0000256" key="14">
    <source>
        <dbReference type="ARBA" id="ARBA00038036"/>
    </source>
</evidence>
<protein>
    <recommendedName>
        <fullName evidence="15 16">Type III pantothenate kinase</fullName>
        <ecNumber evidence="6 16">2.7.1.33</ecNumber>
    </recommendedName>
    <alternativeName>
        <fullName evidence="16">PanK-III</fullName>
    </alternativeName>
    <alternativeName>
        <fullName evidence="16">Pantothenic acid kinase</fullName>
    </alternativeName>
</protein>
<dbReference type="InterPro" id="IPR043129">
    <property type="entry name" value="ATPase_NBD"/>
</dbReference>
<gene>
    <name evidence="16" type="primary">coaX</name>
    <name evidence="17" type="ORF">H8S44_03530</name>
</gene>
<evidence type="ECO:0000256" key="9">
    <source>
        <dbReference type="ARBA" id="ARBA00022741"/>
    </source>
</evidence>
<dbReference type="InterPro" id="IPR004619">
    <property type="entry name" value="Type_III_PanK"/>
</dbReference>
<comment type="cofactor">
    <cofactor evidence="2">
        <name>K(+)</name>
        <dbReference type="ChEBI" id="CHEBI:29103"/>
    </cofactor>
</comment>
<evidence type="ECO:0000256" key="4">
    <source>
        <dbReference type="ARBA" id="ARBA00005225"/>
    </source>
</evidence>
<dbReference type="GO" id="GO:0005737">
    <property type="term" value="C:cytoplasm"/>
    <property type="evidence" value="ECO:0007669"/>
    <property type="project" value="UniProtKB-SubCell"/>
</dbReference>
<evidence type="ECO:0000256" key="16">
    <source>
        <dbReference type="HAMAP-Rule" id="MF_01274"/>
    </source>
</evidence>
<accession>A0A923LAR4</accession>
<evidence type="ECO:0000256" key="15">
    <source>
        <dbReference type="ARBA" id="ARBA00040883"/>
    </source>
</evidence>
<evidence type="ECO:0000256" key="3">
    <source>
        <dbReference type="ARBA" id="ARBA00004496"/>
    </source>
</evidence>
<dbReference type="Pfam" id="PF03309">
    <property type="entry name" value="Pan_kinase"/>
    <property type="match status" value="1"/>
</dbReference>
<keyword evidence="16" id="KW-0479">Metal-binding</keyword>
<evidence type="ECO:0000256" key="2">
    <source>
        <dbReference type="ARBA" id="ARBA00001958"/>
    </source>
</evidence>
<evidence type="ECO:0000256" key="13">
    <source>
        <dbReference type="ARBA" id="ARBA00022993"/>
    </source>
</evidence>
<sequence length="254" mass="27153">MILAVDIGNTYIVIGCIRGDEIIFVERLHTDPKKSELEYAISMKTVLEMYGINRKELDGGILSSVVPPLTGVMERAAAKVIGREVLVVGPGVKTGLDIRIDNPAQLGPDLVVGAVAATEEYPCPLVVVDLGTATTFTVVNGKKQVMGGMIMPGVGVALDSLISRTSQLPKISLDPPRKFIGSNTVDCMKSGVLYGNAACVDGMIARIEEELGASVTVVATGGMARYLVPYCRCKIQMDDALLLKGLKLIYRRNQ</sequence>
<comment type="caution">
    <text evidence="16">Lacks conserved residue(s) required for the propagation of feature annotation.</text>
</comment>
<keyword evidence="8 16" id="KW-0808">Transferase</keyword>
<evidence type="ECO:0000256" key="8">
    <source>
        <dbReference type="ARBA" id="ARBA00022679"/>
    </source>
</evidence>
<dbReference type="AlphaFoldDB" id="A0A923LAR4"/>
<dbReference type="GO" id="GO:0046872">
    <property type="term" value="F:metal ion binding"/>
    <property type="evidence" value="ECO:0007669"/>
    <property type="project" value="UniProtKB-KW"/>
</dbReference>
<dbReference type="RefSeq" id="WP_186873224.1">
    <property type="nucleotide sequence ID" value="NZ_JACOOR010000002.1"/>
</dbReference>
<keyword evidence="10 16" id="KW-0418">Kinase</keyword>
<proteinExistence type="inferred from homology"/>
<evidence type="ECO:0000256" key="5">
    <source>
        <dbReference type="ARBA" id="ARBA00011738"/>
    </source>
</evidence>
<comment type="similarity">
    <text evidence="14 16">Belongs to the type III pantothenate kinase family.</text>
</comment>
<keyword evidence="7 16" id="KW-0963">Cytoplasm</keyword>
<comment type="pathway">
    <text evidence="4 16">Cofactor biosynthesis; coenzyme A biosynthesis; CoA from (R)-pantothenate: step 1/5.</text>
</comment>
<dbReference type="NCBIfam" id="NF009855">
    <property type="entry name" value="PRK13321.1"/>
    <property type="match status" value="1"/>
</dbReference>
<dbReference type="PANTHER" id="PTHR34265">
    <property type="entry name" value="TYPE III PANTOTHENATE KINASE"/>
    <property type="match status" value="1"/>
</dbReference>
<comment type="cofactor">
    <cofactor evidence="16">
        <name>NH4(+)</name>
        <dbReference type="ChEBI" id="CHEBI:28938"/>
    </cofactor>
    <cofactor evidence="16">
        <name>K(+)</name>
        <dbReference type="ChEBI" id="CHEBI:29103"/>
    </cofactor>
    <text evidence="16">A monovalent cation. Ammonium or potassium.</text>
</comment>
<dbReference type="PANTHER" id="PTHR34265:SF1">
    <property type="entry name" value="TYPE III PANTOTHENATE KINASE"/>
    <property type="match status" value="1"/>
</dbReference>
<feature type="binding site" evidence="16">
    <location>
        <position position="184"/>
    </location>
    <ligand>
        <name>substrate</name>
    </ligand>
</feature>
<dbReference type="Proteomes" id="UP000649345">
    <property type="component" value="Unassembled WGS sequence"/>
</dbReference>
<keyword evidence="18" id="KW-1185">Reference proteome</keyword>
<comment type="subcellular location">
    <subcellularLocation>
        <location evidence="3 16">Cytoplasm</location>
    </subcellularLocation>
</comment>
<feature type="active site" description="Proton acceptor" evidence="16">
    <location>
        <position position="109"/>
    </location>
</feature>
<evidence type="ECO:0000256" key="6">
    <source>
        <dbReference type="ARBA" id="ARBA00012102"/>
    </source>
</evidence>
<comment type="subunit">
    <text evidence="5 16">Homodimer.</text>
</comment>
<feature type="binding site" evidence="16">
    <location>
        <begin position="6"/>
        <end position="13"/>
    </location>
    <ligand>
        <name>ATP</name>
        <dbReference type="ChEBI" id="CHEBI:30616"/>
    </ligand>
</feature>
<keyword evidence="9 16" id="KW-0547">Nucleotide-binding</keyword>
<dbReference type="GO" id="GO:0004594">
    <property type="term" value="F:pantothenate kinase activity"/>
    <property type="evidence" value="ECO:0007669"/>
    <property type="project" value="UniProtKB-UniRule"/>
</dbReference>
<evidence type="ECO:0000256" key="12">
    <source>
        <dbReference type="ARBA" id="ARBA00022958"/>
    </source>
</evidence>
<evidence type="ECO:0000313" key="17">
    <source>
        <dbReference type="EMBL" id="MBC5658843.1"/>
    </source>
</evidence>
<comment type="caution">
    <text evidence="17">The sequence shown here is derived from an EMBL/GenBank/DDBJ whole genome shotgun (WGS) entry which is preliminary data.</text>
</comment>
<organism evidence="17 18">
    <name type="scientific">Anaerosacchariphilus hominis</name>
    <dbReference type="NCBI Taxonomy" id="2763017"/>
    <lineage>
        <taxon>Bacteria</taxon>
        <taxon>Bacillati</taxon>
        <taxon>Bacillota</taxon>
        <taxon>Clostridia</taxon>
        <taxon>Lachnospirales</taxon>
        <taxon>Lachnospiraceae</taxon>
        <taxon>Anaerosacchariphilus</taxon>
    </lineage>
</organism>
<evidence type="ECO:0000256" key="10">
    <source>
        <dbReference type="ARBA" id="ARBA00022777"/>
    </source>
</evidence>
<feature type="binding site" evidence="16">
    <location>
        <position position="132"/>
    </location>
    <ligand>
        <name>ATP</name>
        <dbReference type="ChEBI" id="CHEBI:30616"/>
    </ligand>
</feature>
<evidence type="ECO:0000256" key="1">
    <source>
        <dbReference type="ARBA" id="ARBA00001206"/>
    </source>
</evidence>
<dbReference type="HAMAP" id="MF_01274">
    <property type="entry name" value="Pantothen_kinase_3"/>
    <property type="match status" value="1"/>
</dbReference>
<keyword evidence="12 16" id="KW-0630">Potassium</keyword>
<dbReference type="CDD" id="cd24015">
    <property type="entry name" value="ASKHA_NBD_PanK-III"/>
    <property type="match status" value="1"/>
</dbReference>
<comment type="catalytic activity">
    <reaction evidence="1 16">
        <text>(R)-pantothenate + ATP = (R)-4'-phosphopantothenate + ADP + H(+)</text>
        <dbReference type="Rhea" id="RHEA:16373"/>
        <dbReference type="ChEBI" id="CHEBI:10986"/>
        <dbReference type="ChEBI" id="CHEBI:15378"/>
        <dbReference type="ChEBI" id="CHEBI:29032"/>
        <dbReference type="ChEBI" id="CHEBI:30616"/>
        <dbReference type="ChEBI" id="CHEBI:456216"/>
        <dbReference type="EC" id="2.7.1.33"/>
    </reaction>
</comment>
<evidence type="ECO:0000256" key="7">
    <source>
        <dbReference type="ARBA" id="ARBA00022490"/>
    </source>
</evidence>
<comment type="function">
    <text evidence="16">Catalyzes the phosphorylation of pantothenate (Pan), the first step in CoA biosynthesis.</text>
</comment>
<keyword evidence="13 16" id="KW-0173">Coenzyme A biosynthesis</keyword>
<name>A0A923LAR4_9FIRM</name>
<evidence type="ECO:0000313" key="18">
    <source>
        <dbReference type="Proteomes" id="UP000649345"/>
    </source>
</evidence>
<dbReference type="NCBIfam" id="TIGR00671">
    <property type="entry name" value="baf"/>
    <property type="match status" value="1"/>
</dbReference>
<dbReference type="EC" id="2.7.1.33" evidence="6 16"/>
<dbReference type="Gene3D" id="3.30.420.40">
    <property type="match status" value="2"/>
</dbReference>
<feature type="binding site" evidence="16">
    <location>
        <begin position="107"/>
        <end position="110"/>
    </location>
    <ligand>
        <name>substrate</name>
    </ligand>
</feature>